<dbReference type="Gene3D" id="3.50.50.60">
    <property type="entry name" value="FAD/NAD(P)-binding domain"/>
    <property type="match status" value="2"/>
</dbReference>
<comment type="similarity">
    <text evidence="2 16">Belongs to the class-I pyridine nucleotide-disulfide oxidoreductase family.</text>
</comment>
<feature type="binding site" evidence="14">
    <location>
        <begin position="140"/>
        <end position="142"/>
    </location>
    <ligand>
        <name>FAD</name>
        <dbReference type="ChEBI" id="CHEBI:57692"/>
    </ligand>
</feature>
<comment type="cofactor">
    <cofactor evidence="14 16">
        <name>FAD</name>
        <dbReference type="ChEBI" id="CHEBI:57692"/>
    </cofactor>
    <text evidence="14 16">Binds 1 FAD per subunit.</text>
</comment>
<dbReference type="Pfam" id="PF02852">
    <property type="entry name" value="Pyr_redox_dim"/>
    <property type="match status" value="1"/>
</dbReference>
<dbReference type="GO" id="GO:0006103">
    <property type="term" value="P:2-oxoglutarate metabolic process"/>
    <property type="evidence" value="ECO:0007669"/>
    <property type="project" value="TreeGrafter"/>
</dbReference>
<evidence type="ECO:0000256" key="7">
    <source>
        <dbReference type="ARBA" id="ARBA00022827"/>
    </source>
</evidence>
<evidence type="ECO:0000259" key="17">
    <source>
        <dbReference type="Pfam" id="PF02852"/>
    </source>
</evidence>
<dbReference type="InterPro" id="IPR012999">
    <property type="entry name" value="Pyr_OxRdtase_I_AS"/>
</dbReference>
<dbReference type="PRINTS" id="PR00368">
    <property type="entry name" value="FADPNR"/>
</dbReference>
<dbReference type="PIRSF" id="PIRSF000350">
    <property type="entry name" value="Mercury_reductase_MerA"/>
    <property type="match status" value="1"/>
</dbReference>
<evidence type="ECO:0000256" key="9">
    <source>
        <dbReference type="ARBA" id="ARBA00023027"/>
    </source>
</evidence>
<evidence type="ECO:0000256" key="11">
    <source>
        <dbReference type="ARBA" id="ARBA00023284"/>
    </source>
</evidence>
<dbReference type="InterPro" id="IPR036188">
    <property type="entry name" value="FAD/NAD-bd_sf"/>
</dbReference>
<evidence type="ECO:0000256" key="10">
    <source>
        <dbReference type="ARBA" id="ARBA00023157"/>
    </source>
</evidence>
<evidence type="ECO:0000256" key="4">
    <source>
        <dbReference type="ARBA" id="ARBA00016961"/>
    </source>
</evidence>
<dbReference type="FunFam" id="3.30.390.30:FF:000001">
    <property type="entry name" value="Dihydrolipoyl dehydrogenase"/>
    <property type="match status" value="1"/>
</dbReference>
<feature type="binding site" evidence="14">
    <location>
        <position position="268"/>
    </location>
    <ligand>
        <name>NAD(+)</name>
        <dbReference type="ChEBI" id="CHEBI:57540"/>
    </ligand>
</feature>
<dbReference type="InterPro" id="IPR050151">
    <property type="entry name" value="Class-I_Pyr_Nuc-Dis_Oxidored"/>
</dbReference>
<evidence type="ECO:0000256" key="2">
    <source>
        <dbReference type="ARBA" id="ARBA00007532"/>
    </source>
</evidence>
<evidence type="ECO:0000256" key="12">
    <source>
        <dbReference type="ARBA" id="ARBA00049187"/>
    </source>
</evidence>
<dbReference type="PRINTS" id="PR00411">
    <property type="entry name" value="PNDRDTASEI"/>
</dbReference>
<feature type="domain" description="Pyridine nucleotide-disulphide oxidoreductase dimerisation" evidence="17">
    <location>
        <begin position="342"/>
        <end position="450"/>
    </location>
</feature>
<keyword evidence="10" id="KW-1015">Disulfide bond</keyword>
<name>A0AAT9LEG0_9FIRM</name>
<dbReference type="GO" id="GO:0050660">
    <property type="term" value="F:flavin adenine dinucleotide binding"/>
    <property type="evidence" value="ECO:0007669"/>
    <property type="project" value="InterPro"/>
</dbReference>
<gene>
    <name evidence="19" type="primary">lpdA</name>
    <name evidence="19" type="ORF">IMF26_02395</name>
</gene>
<keyword evidence="8 16" id="KW-0560">Oxidoreductase</keyword>
<feature type="binding site" evidence="14">
    <location>
        <position position="48"/>
    </location>
    <ligand>
        <name>FAD</name>
        <dbReference type="ChEBI" id="CHEBI:57692"/>
    </ligand>
</feature>
<evidence type="ECO:0000256" key="15">
    <source>
        <dbReference type="PIRSR" id="PIRSR000350-4"/>
    </source>
</evidence>
<keyword evidence="5" id="KW-0963">Cytoplasm</keyword>
<keyword evidence="14" id="KW-0547">Nucleotide-binding</keyword>
<keyword evidence="6 16" id="KW-0285">Flavoprotein</keyword>
<dbReference type="Gene3D" id="3.30.390.30">
    <property type="match status" value="1"/>
</dbReference>
<evidence type="ECO:0000256" key="14">
    <source>
        <dbReference type="PIRSR" id="PIRSR000350-3"/>
    </source>
</evidence>
<comment type="subcellular location">
    <subcellularLocation>
        <location evidence="1">Cytoplasm</location>
    </subcellularLocation>
</comment>
<keyword evidence="9 14" id="KW-0520">NAD</keyword>
<evidence type="ECO:0000256" key="1">
    <source>
        <dbReference type="ARBA" id="ARBA00004496"/>
    </source>
</evidence>
<sequence>MFDVVVIGSGPGGYVAAIKGAQLGGKIAIVEGGKLGGTCLNVGCIPTKALVHSATTYLLAKRARDFGVEIPDVRLNLEGVMAHKQKTIKTLVDGVERLLKGNGVSVYRGWAKVPSPGRVEVTMADGSKEVLETKHIIIATGSSQQLPPVSEESLAHTISSDDALELDHVPERLLVIGGGVLGVEFACIWNAFGAKVEMVKRSPLILPPIDEEISQRLMVILKRKGITVHSGIYVKEIREEGGEKVLVADTKDGGTKEFRADLVLVAMGRVPNFGGLDLDALGVAYDRHGIKTDDRMATNVPGIWAIGDVVGRTYLAPVASMEGIVAMENIFGKEARMDYSVIPSCVFSIPECASVGLKEKEAREKGLSVKVSKFPFSANGRAQAIGETDGLVKVVADATSGKILGMHILGPHADDLIHEGALAMKAGLTAKDVAEMVHAHPTLPEAVLEACHGAWDRPIHLLTGR</sequence>
<comment type="catalytic activity">
    <reaction evidence="12 16">
        <text>N(6)-[(R)-dihydrolipoyl]-L-lysyl-[protein] + NAD(+) = N(6)-[(R)-lipoyl]-L-lysyl-[protein] + NADH + H(+)</text>
        <dbReference type="Rhea" id="RHEA:15045"/>
        <dbReference type="Rhea" id="RHEA-COMP:10474"/>
        <dbReference type="Rhea" id="RHEA-COMP:10475"/>
        <dbReference type="ChEBI" id="CHEBI:15378"/>
        <dbReference type="ChEBI" id="CHEBI:57540"/>
        <dbReference type="ChEBI" id="CHEBI:57945"/>
        <dbReference type="ChEBI" id="CHEBI:83099"/>
        <dbReference type="ChEBI" id="CHEBI:83100"/>
        <dbReference type="EC" id="1.8.1.4"/>
    </reaction>
</comment>
<protein>
    <recommendedName>
        <fullName evidence="4 16">Dihydrolipoyl dehydrogenase</fullName>
        <ecNumber evidence="3 16">1.8.1.4</ecNumber>
    </recommendedName>
</protein>
<dbReference type="NCBIfam" id="TIGR01350">
    <property type="entry name" value="lipoamide_DH"/>
    <property type="match status" value="1"/>
</dbReference>
<feature type="domain" description="FAD/NAD(P)-binding" evidence="18">
    <location>
        <begin position="2"/>
        <end position="323"/>
    </location>
</feature>
<dbReference type="PANTHER" id="PTHR22912">
    <property type="entry name" value="DISULFIDE OXIDOREDUCTASE"/>
    <property type="match status" value="1"/>
</dbReference>
<evidence type="ECO:0000313" key="19">
    <source>
        <dbReference type="EMBL" id="QUL98942.1"/>
    </source>
</evidence>
<dbReference type="InterPro" id="IPR006258">
    <property type="entry name" value="Lipoamide_DH"/>
</dbReference>
<organism evidence="19">
    <name type="scientific">Candidatus Fermentithermobacillus carboniphilus</name>
    <dbReference type="NCBI Taxonomy" id="3085328"/>
    <lineage>
        <taxon>Bacteria</taxon>
        <taxon>Bacillati</taxon>
        <taxon>Bacillota</taxon>
        <taxon>Candidatus Fermentithermobacillia</taxon>
        <taxon>Candidatus Fermentithermobacillales</taxon>
        <taxon>Candidatus Fermentithermobacillaceae</taxon>
        <taxon>Candidatus Fermentithermobacillus</taxon>
    </lineage>
</organism>
<feature type="disulfide bond" description="Redox-active" evidence="15">
    <location>
        <begin position="39"/>
        <end position="44"/>
    </location>
</feature>
<evidence type="ECO:0000256" key="3">
    <source>
        <dbReference type="ARBA" id="ARBA00012608"/>
    </source>
</evidence>
<dbReference type="GO" id="GO:0005737">
    <property type="term" value="C:cytoplasm"/>
    <property type="evidence" value="ECO:0007669"/>
    <property type="project" value="UniProtKB-SubCell"/>
</dbReference>
<proteinExistence type="inferred from homology"/>
<dbReference type="KEGG" id="fcz:IMF26_02395"/>
<dbReference type="Pfam" id="PF07992">
    <property type="entry name" value="Pyr_redox_2"/>
    <property type="match status" value="1"/>
</dbReference>
<accession>A0AAT9LEG0</accession>
<dbReference type="PROSITE" id="PS00076">
    <property type="entry name" value="PYRIDINE_REDOX_1"/>
    <property type="match status" value="1"/>
</dbReference>
<dbReference type="SUPFAM" id="SSF51905">
    <property type="entry name" value="FAD/NAD(P)-binding domain"/>
    <property type="match status" value="1"/>
</dbReference>
<dbReference type="GO" id="GO:0004148">
    <property type="term" value="F:dihydrolipoyl dehydrogenase (NADH) activity"/>
    <property type="evidence" value="ECO:0007669"/>
    <property type="project" value="UniProtKB-EC"/>
</dbReference>
<dbReference type="EMBL" id="CP062796">
    <property type="protein sequence ID" value="QUL98942.1"/>
    <property type="molecule type" value="Genomic_DNA"/>
</dbReference>
<evidence type="ECO:0000256" key="6">
    <source>
        <dbReference type="ARBA" id="ARBA00022630"/>
    </source>
</evidence>
<evidence type="ECO:0000256" key="16">
    <source>
        <dbReference type="RuleBase" id="RU003692"/>
    </source>
</evidence>
<dbReference type="InterPro" id="IPR004099">
    <property type="entry name" value="Pyr_nucl-diS_OxRdtase_dimer"/>
</dbReference>
<feature type="binding site" evidence="14">
    <location>
        <position position="308"/>
    </location>
    <ligand>
        <name>FAD</name>
        <dbReference type="ChEBI" id="CHEBI:57692"/>
    </ligand>
</feature>
<keyword evidence="7 14" id="KW-0274">FAD</keyword>
<dbReference type="PANTHER" id="PTHR22912:SF217">
    <property type="entry name" value="DIHYDROLIPOYL DEHYDROGENASE"/>
    <property type="match status" value="1"/>
</dbReference>
<dbReference type="SUPFAM" id="SSF55424">
    <property type="entry name" value="FAD/NAD-linked reductases, dimerisation (C-terminal) domain"/>
    <property type="match status" value="1"/>
</dbReference>
<dbReference type="InterPro" id="IPR001100">
    <property type="entry name" value="Pyr_nuc-diS_OxRdtase"/>
</dbReference>
<dbReference type="EC" id="1.8.1.4" evidence="3 16"/>
<dbReference type="InterPro" id="IPR016156">
    <property type="entry name" value="FAD/NAD-linked_Rdtase_dimer_sf"/>
</dbReference>
<evidence type="ECO:0000259" key="18">
    <source>
        <dbReference type="Pfam" id="PF07992"/>
    </source>
</evidence>
<reference evidence="19" key="2">
    <citation type="journal article" date="2023" name="Biology">
        <title>Prokaryotic Life Associated with Coal-Fire Gas Vents Revealed by Metagenomics.</title>
        <authorList>
            <person name="Kadnikov V.V."/>
            <person name="Mardanov A.V."/>
            <person name="Beletsky A.V."/>
            <person name="Karnachuk O.V."/>
            <person name="Ravin N.V."/>
        </authorList>
    </citation>
    <scope>NUCLEOTIDE SEQUENCE</scope>
    <source>
        <strain evidence="19">Bu02</strain>
    </source>
</reference>
<dbReference type="InterPro" id="IPR023753">
    <property type="entry name" value="FAD/NAD-binding_dom"/>
</dbReference>
<dbReference type="AlphaFoldDB" id="A0AAT9LEG0"/>
<comment type="miscellaneous">
    <text evidence="16">The active site is a redox-active disulfide bond.</text>
</comment>
<keyword evidence="11 16" id="KW-0676">Redox-active center</keyword>
<feature type="active site" description="Proton acceptor" evidence="13">
    <location>
        <position position="440"/>
    </location>
</feature>
<evidence type="ECO:0000256" key="13">
    <source>
        <dbReference type="PIRSR" id="PIRSR000350-2"/>
    </source>
</evidence>
<evidence type="ECO:0000256" key="5">
    <source>
        <dbReference type="ARBA" id="ARBA00022490"/>
    </source>
</evidence>
<reference evidence="19" key="1">
    <citation type="submission" date="2020-10" db="EMBL/GenBank/DDBJ databases">
        <authorList>
            <person name="Kadnikov V."/>
            <person name="Beletsky A.V."/>
            <person name="Mardanov A.V."/>
            <person name="Karnachuk O.V."/>
            <person name="Ravin N.V."/>
        </authorList>
    </citation>
    <scope>NUCLEOTIDE SEQUENCE</scope>
    <source>
        <strain evidence="19">Bu02</strain>
    </source>
</reference>
<evidence type="ECO:0000256" key="8">
    <source>
        <dbReference type="ARBA" id="ARBA00023002"/>
    </source>
</evidence>
<feature type="binding site" evidence="14">
    <location>
        <begin position="177"/>
        <end position="184"/>
    </location>
    <ligand>
        <name>NAD(+)</name>
        <dbReference type="ChEBI" id="CHEBI:57540"/>
    </ligand>
</feature>